<evidence type="ECO:0000259" key="15">
    <source>
        <dbReference type="Pfam" id="PF07715"/>
    </source>
</evidence>
<dbReference type="SUPFAM" id="SSF56935">
    <property type="entry name" value="Porins"/>
    <property type="match status" value="1"/>
</dbReference>
<dbReference type="Pfam" id="PF07715">
    <property type="entry name" value="Plug"/>
    <property type="match status" value="1"/>
</dbReference>
<evidence type="ECO:0000256" key="11">
    <source>
        <dbReference type="RuleBase" id="RU003357"/>
    </source>
</evidence>
<evidence type="ECO:0000256" key="2">
    <source>
        <dbReference type="ARBA" id="ARBA00022448"/>
    </source>
</evidence>
<comment type="similarity">
    <text evidence="10 11">Belongs to the TonB-dependent receptor family.</text>
</comment>
<dbReference type="AlphaFoldDB" id="A0A5C6LNH9"/>
<evidence type="ECO:0000313" key="17">
    <source>
        <dbReference type="Proteomes" id="UP000318815"/>
    </source>
</evidence>
<evidence type="ECO:0000256" key="1">
    <source>
        <dbReference type="ARBA" id="ARBA00004571"/>
    </source>
</evidence>
<keyword evidence="7 11" id="KW-0798">TonB box</keyword>
<name>A0A5C6LNH9_9BACT</name>
<organism evidence="16 17">
    <name type="scientific">Chitinophaga pinensis</name>
    <dbReference type="NCBI Taxonomy" id="79329"/>
    <lineage>
        <taxon>Bacteria</taxon>
        <taxon>Pseudomonadati</taxon>
        <taxon>Bacteroidota</taxon>
        <taxon>Chitinophagia</taxon>
        <taxon>Chitinophagales</taxon>
        <taxon>Chitinophagaceae</taxon>
        <taxon>Chitinophaga</taxon>
    </lineage>
</organism>
<dbReference type="PROSITE" id="PS52016">
    <property type="entry name" value="TONB_DEPENDENT_REC_3"/>
    <property type="match status" value="1"/>
</dbReference>
<dbReference type="InterPro" id="IPR039426">
    <property type="entry name" value="TonB-dep_rcpt-like"/>
</dbReference>
<dbReference type="Gene3D" id="2.40.170.20">
    <property type="entry name" value="TonB-dependent receptor, beta-barrel domain"/>
    <property type="match status" value="1"/>
</dbReference>
<feature type="region of interest" description="Disordered" evidence="12">
    <location>
        <begin position="584"/>
        <end position="603"/>
    </location>
</feature>
<gene>
    <name evidence="16" type="ORF">FEF09_29120</name>
</gene>
<dbReference type="Pfam" id="PF00593">
    <property type="entry name" value="TonB_dep_Rec_b-barrel"/>
    <property type="match status" value="1"/>
</dbReference>
<keyword evidence="9 10" id="KW-0998">Cell outer membrane</keyword>
<keyword evidence="4" id="KW-0406">Ion transport</keyword>
<feature type="domain" description="TonB-dependent receptor plug" evidence="15">
    <location>
        <begin position="223"/>
        <end position="354"/>
    </location>
</feature>
<dbReference type="InterPro" id="IPR023996">
    <property type="entry name" value="TonB-dep_OMP_SusC/RagA"/>
</dbReference>
<dbReference type="Gene3D" id="3.55.50.30">
    <property type="match status" value="1"/>
</dbReference>
<evidence type="ECO:0000256" key="3">
    <source>
        <dbReference type="ARBA" id="ARBA00022452"/>
    </source>
</evidence>
<keyword evidence="3 10" id="KW-1134">Transmembrane beta strand</keyword>
<evidence type="ECO:0000256" key="10">
    <source>
        <dbReference type="PROSITE-ProRule" id="PRU01360"/>
    </source>
</evidence>
<dbReference type="Gene3D" id="2.170.130.10">
    <property type="entry name" value="TonB-dependent receptor, plug domain"/>
    <property type="match status" value="1"/>
</dbReference>
<accession>A0A5C6LNH9</accession>
<keyword evidence="2 10" id="KW-0813">Transport</keyword>
<dbReference type="Pfam" id="PF13715">
    <property type="entry name" value="CarbopepD_reg_2"/>
    <property type="match status" value="1"/>
</dbReference>
<comment type="caution">
    <text evidence="16">The sequence shown here is derived from an EMBL/GenBank/DDBJ whole genome shotgun (WGS) entry which is preliminary data.</text>
</comment>
<dbReference type="InterPro" id="IPR023997">
    <property type="entry name" value="TonB-dep_OMP_SusC/RagA_CS"/>
</dbReference>
<evidence type="ECO:0000259" key="14">
    <source>
        <dbReference type="Pfam" id="PF07660"/>
    </source>
</evidence>
<feature type="domain" description="TonB-dependent receptor-like beta-barrel" evidence="13">
    <location>
        <begin position="483"/>
        <end position="911"/>
    </location>
</feature>
<dbReference type="OrthoDB" id="9768177at2"/>
<keyword evidence="16" id="KW-0675">Receptor</keyword>
<sequence>MPEKKSWKQLCLRSSDVRHVRKKCLHLCILLGCLLLVGQSYAQKVSMTIKSGTLEQTFRQIEKQTGQSFIYTKSQLKQAAPVNISTQNQDLDQVLKQLFNNQPFTYSRSGNFIAVRAKEKQTEANAAPVDDITVSGVVRDVSGRPLPSVSVVVPGTPFGAMTNEKGEYSIPRVPANAYLVFSYLSYQPQQVAVKGRTTIDAVLLEQVRALDEAVIIGYGTTTKRMNTGAVSSITAKEIGIQPVANPLAALPGRIPGVQITQQNGLPGSAAVVQIRGQGSLSYGNLPLYVIDGVPFTNFSGAQPVNDNLNAWGTSGANGGISPFSMINPDDIERMDILKDADATAIYGARGANGVILITTKKGKAGKTRFNANVYTGTGKVGRFIPMMNTQEYLDLRKEAFKNDGLTPNTANAPELTVWDQNAYTDWQKFLLGGTARSTNAEASVSGGDAKTHFLFSGGYHKETTVYDGDFNNTRMTGRLSADHTSADNKFYAAITGNYSYDKTFLPGTDLTSLYNLPPNMPLYDNQGKLAWSQGFNNPLALLKREYNGNTTNFIANANLRYTVIKDLNVKVNLGYTTTQLEQNTTLPASSQNPANNPTSSANFTTNKTQNYIVEPTIDYTRDLAQGKLNVMVGGTIQRSLSNGNYIAGTNYSSEALLHTLIGAGLTTVSYNNYFDYKYASLFGRINYDYQKKYLLNVTFRRDASSRFGPDNAIANFGAIGAGWLFTQENFVADNIGWLSYGKLRASYGTTGNDQIVNYIYLPLLSSAGTYQGQTALARATLPNPGVKWETNRKLDLALELGFLKDRIMLVADYYRNRSSDQLLSAALPTQAGYNSYTVNLPAVVQNSGLELELNTTNFKRNHFSWTTSFNVTFPKNKLISFPGIEKSFYATSYLIGEPIDLIRRYVYTGYDPATGTPQYADLNKDGAVDFNNDRQIIHPGTPFFGGLNNTFTIHQFDFSFFFQFNHRNGSTNSFSTPVGSSRSNQNTSLLDRWRNPGDAATYPAATSTSGTPVYLAYTQYSSSTAMWGDASYLKLRSASLAYNLPSAWLRKIKASNFKVYAEAQNLFTWSKNKYIFDPETSVSGGAPGLGTGAIALPPLRTIVLGVNCSF</sequence>
<evidence type="ECO:0000256" key="7">
    <source>
        <dbReference type="ARBA" id="ARBA00023077"/>
    </source>
</evidence>
<evidence type="ECO:0000256" key="9">
    <source>
        <dbReference type="ARBA" id="ARBA00023237"/>
    </source>
</evidence>
<proteinExistence type="inferred from homology"/>
<keyword evidence="8 10" id="KW-0472">Membrane</keyword>
<evidence type="ECO:0000256" key="4">
    <source>
        <dbReference type="ARBA" id="ARBA00022496"/>
    </source>
</evidence>
<dbReference type="InterPro" id="IPR008969">
    <property type="entry name" value="CarboxyPept-like_regulatory"/>
</dbReference>
<dbReference type="InterPro" id="IPR012910">
    <property type="entry name" value="Plug_dom"/>
</dbReference>
<evidence type="ECO:0000256" key="5">
    <source>
        <dbReference type="ARBA" id="ARBA00022692"/>
    </source>
</evidence>
<dbReference type="Gene3D" id="2.60.40.1120">
    <property type="entry name" value="Carboxypeptidase-like, regulatory domain"/>
    <property type="match status" value="1"/>
</dbReference>
<evidence type="ECO:0000259" key="13">
    <source>
        <dbReference type="Pfam" id="PF00593"/>
    </source>
</evidence>
<dbReference type="SUPFAM" id="SSF49464">
    <property type="entry name" value="Carboxypeptidase regulatory domain-like"/>
    <property type="match status" value="1"/>
</dbReference>
<dbReference type="Pfam" id="PF07660">
    <property type="entry name" value="STN"/>
    <property type="match status" value="1"/>
</dbReference>
<evidence type="ECO:0000256" key="12">
    <source>
        <dbReference type="SAM" id="MobiDB-lite"/>
    </source>
</evidence>
<evidence type="ECO:0000256" key="8">
    <source>
        <dbReference type="ARBA" id="ARBA00023136"/>
    </source>
</evidence>
<dbReference type="InterPro" id="IPR036942">
    <property type="entry name" value="Beta-barrel_TonB_sf"/>
</dbReference>
<dbReference type="GO" id="GO:0006826">
    <property type="term" value="P:iron ion transport"/>
    <property type="evidence" value="ECO:0007669"/>
    <property type="project" value="UniProtKB-KW"/>
</dbReference>
<keyword evidence="6" id="KW-0408">Iron</keyword>
<keyword evidence="17" id="KW-1185">Reference proteome</keyword>
<dbReference type="EMBL" id="VOHS01000078">
    <property type="protein sequence ID" value="TWV90920.1"/>
    <property type="molecule type" value="Genomic_DNA"/>
</dbReference>
<dbReference type="Proteomes" id="UP000318815">
    <property type="component" value="Unassembled WGS sequence"/>
</dbReference>
<evidence type="ECO:0000256" key="6">
    <source>
        <dbReference type="ARBA" id="ARBA00023004"/>
    </source>
</evidence>
<keyword evidence="4" id="KW-0410">Iron transport</keyword>
<dbReference type="InterPro" id="IPR000531">
    <property type="entry name" value="Beta-barrel_TonB"/>
</dbReference>
<reference evidence="16 17" key="1">
    <citation type="submission" date="2019-08" db="EMBL/GenBank/DDBJ databases">
        <title>Whole genome sequencing of chitin degrading bacteria Chitinophaga pinensis YS16.</title>
        <authorList>
            <person name="Singh R.P."/>
            <person name="Manchanda G."/>
            <person name="Maurya I.K."/>
            <person name="Joshi N.K."/>
            <person name="Srivastava A.K."/>
        </authorList>
    </citation>
    <scope>NUCLEOTIDE SEQUENCE [LARGE SCALE GENOMIC DNA]</scope>
    <source>
        <strain evidence="16 17">YS-16</strain>
    </source>
</reference>
<protein>
    <submittedName>
        <fullName evidence="16">TonB-dependent receptor</fullName>
    </submittedName>
</protein>
<dbReference type="GO" id="GO:0009279">
    <property type="term" value="C:cell outer membrane"/>
    <property type="evidence" value="ECO:0007669"/>
    <property type="project" value="UniProtKB-SubCell"/>
</dbReference>
<dbReference type="NCBIfam" id="TIGR04057">
    <property type="entry name" value="SusC_RagA_signa"/>
    <property type="match status" value="1"/>
</dbReference>
<dbReference type="InterPro" id="IPR037066">
    <property type="entry name" value="Plug_dom_sf"/>
</dbReference>
<dbReference type="NCBIfam" id="TIGR04056">
    <property type="entry name" value="OMP_RagA_SusC"/>
    <property type="match status" value="1"/>
</dbReference>
<keyword evidence="5 10" id="KW-0812">Transmembrane</keyword>
<evidence type="ECO:0000313" key="16">
    <source>
        <dbReference type="EMBL" id="TWV90920.1"/>
    </source>
</evidence>
<comment type="subcellular location">
    <subcellularLocation>
        <location evidence="1 10">Cell outer membrane</location>
        <topology evidence="1 10">Multi-pass membrane protein</topology>
    </subcellularLocation>
</comment>
<feature type="domain" description="Secretin/TonB short N-terminal" evidence="14">
    <location>
        <begin position="68"/>
        <end position="118"/>
    </location>
</feature>
<dbReference type="InterPro" id="IPR011662">
    <property type="entry name" value="Secretin/TonB_short_N"/>
</dbReference>